<evidence type="ECO:0000256" key="1">
    <source>
        <dbReference type="ARBA" id="ARBA00004141"/>
    </source>
</evidence>
<feature type="transmembrane region" description="Helical" evidence="13">
    <location>
        <begin position="608"/>
        <end position="627"/>
    </location>
</feature>
<keyword evidence="4" id="KW-0813">Transport</keyword>
<keyword evidence="11 13" id="KW-0472">Membrane</keyword>
<dbReference type="GO" id="GO:0016887">
    <property type="term" value="F:ATP hydrolysis activity"/>
    <property type="evidence" value="ECO:0007669"/>
    <property type="project" value="InterPro"/>
</dbReference>
<dbReference type="Gramene" id="EFJ21806">
    <property type="protein sequence ID" value="EFJ21806"/>
    <property type="gene ID" value="SELMODRAFT_106549"/>
</dbReference>
<dbReference type="FunFam" id="1.20.1560.10:FF:000037">
    <property type="entry name" value="ATP-binding cassette subfamily C member 10"/>
    <property type="match status" value="1"/>
</dbReference>
<proteinExistence type="inferred from homology"/>
<dbReference type="FunFam" id="3.40.50.300:FF:000997">
    <property type="entry name" value="Multidrug resistance-associated protein 1"/>
    <property type="match status" value="1"/>
</dbReference>
<evidence type="ECO:0000256" key="13">
    <source>
        <dbReference type="SAM" id="Phobius"/>
    </source>
</evidence>
<evidence type="ECO:0000256" key="9">
    <source>
        <dbReference type="ARBA" id="ARBA00022967"/>
    </source>
</evidence>
<dbReference type="PROSITE" id="PS00211">
    <property type="entry name" value="ABC_TRANSPORTER_1"/>
    <property type="match status" value="2"/>
</dbReference>
<keyword evidence="9" id="KW-1278">Translocase</keyword>
<dbReference type="GO" id="GO:0005886">
    <property type="term" value="C:plasma membrane"/>
    <property type="evidence" value="ECO:0000318"/>
    <property type="project" value="GO_Central"/>
</dbReference>
<dbReference type="SUPFAM" id="SSF52540">
    <property type="entry name" value="P-loop containing nucleoside triphosphate hydrolases"/>
    <property type="match status" value="2"/>
</dbReference>
<comment type="similarity">
    <text evidence="2">Belongs to the ABC transporter superfamily. ABCC family. Conjugate transporter (TC 3.A.1.208) subfamily.</text>
</comment>
<dbReference type="CDD" id="cd18605">
    <property type="entry name" value="ABC_6TM_MRP7_D2_like"/>
    <property type="match status" value="1"/>
</dbReference>
<dbReference type="GO" id="GO:0008559">
    <property type="term" value="F:ABC-type xenobiotic transporter activity"/>
    <property type="evidence" value="ECO:0000318"/>
    <property type="project" value="GO_Central"/>
</dbReference>
<evidence type="ECO:0000256" key="8">
    <source>
        <dbReference type="ARBA" id="ARBA00022840"/>
    </source>
</evidence>
<dbReference type="HOGENOM" id="CLU_000604_27_1_1"/>
<gene>
    <name evidence="16" type="ORF">SELMODRAFT_106549</name>
</gene>
<dbReference type="FunFam" id="1.20.1560.10:FF:000002">
    <property type="entry name" value="ABC transporter C family member 5"/>
    <property type="match status" value="1"/>
</dbReference>
<evidence type="ECO:0000256" key="7">
    <source>
        <dbReference type="ARBA" id="ARBA00022741"/>
    </source>
</evidence>
<dbReference type="InterPro" id="IPR036640">
    <property type="entry name" value="ABC1_TM_sf"/>
</dbReference>
<dbReference type="Gene3D" id="1.20.1560.10">
    <property type="entry name" value="ABC transporter type 1, transmembrane domain"/>
    <property type="match status" value="2"/>
</dbReference>
<keyword evidence="6" id="KW-0677">Repeat</keyword>
<keyword evidence="7" id="KW-0547">Nucleotide-binding</keyword>
<dbReference type="Proteomes" id="UP000001514">
    <property type="component" value="Unassembled WGS sequence"/>
</dbReference>
<feature type="transmembrane region" description="Helical" evidence="13">
    <location>
        <begin position="247"/>
        <end position="275"/>
    </location>
</feature>
<dbReference type="eggNOG" id="KOG0054">
    <property type="taxonomic scope" value="Eukaryota"/>
</dbReference>
<dbReference type="InterPro" id="IPR017871">
    <property type="entry name" value="ABC_transporter-like_CS"/>
</dbReference>
<feature type="domain" description="ABC transporter" evidence="14">
    <location>
        <begin position="343"/>
        <end position="565"/>
    </location>
</feature>
<dbReference type="Pfam" id="PF00664">
    <property type="entry name" value="ABC_membrane"/>
    <property type="match status" value="2"/>
</dbReference>
<name>D8S194_SELML</name>
<dbReference type="GO" id="GO:0015711">
    <property type="term" value="P:organic anion transport"/>
    <property type="evidence" value="ECO:0000318"/>
    <property type="project" value="GO_Central"/>
</dbReference>
<evidence type="ECO:0000313" key="17">
    <source>
        <dbReference type="Proteomes" id="UP000001514"/>
    </source>
</evidence>
<evidence type="ECO:0000256" key="12">
    <source>
        <dbReference type="ARBA" id="ARBA00034018"/>
    </source>
</evidence>
<dbReference type="Gene3D" id="3.40.50.300">
    <property type="entry name" value="P-loop containing nucleotide triphosphate hydrolases"/>
    <property type="match status" value="2"/>
</dbReference>
<dbReference type="KEGG" id="smo:SELMODRAFT_106549"/>
<dbReference type="InterPro" id="IPR003593">
    <property type="entry name" value="AAA+_ATPase"/>
</dbReference>
<dbReference type="InterPro" id="IPR011527">
    <property type="entry name" value="ABC1_TM_dom"/>
</dbReference>
<feature type="transmembrane region" description="Helical" evidence="13">
    <location>
        <begin position="656"/>
        <end position="677"/>
    </location>
</feature>
<keyword evidence="17" id="KW-1185">Reference proteome</keyword>
<comment type="subcellular location">
    <subcellularLocation>
        <location evidence="1">Membrane</location>
        <topology evidence="1">Multi-pass membrane protein</topology>
    </subcellularLocation>
</comment>
<evidence type="ECO:0000256" key="4">
    <source>
        <dbReference type="ARBA" id="ARBA00022448"/>
    </source>
</evidence>
<dbReference type="GO" id="GO:0055085">
    <property type="term" value="P:transmembrane transport"/>
    <property type="evidence" value="ECO:0000318"/>
    <property type="project" value="GO_Central"/>
</dbReference>
<dbReference type="CDD" id="cd03244">
    <property type="entry name" value="ABCC_MRP_domain2"/>
    <property type="match status" value="1"/>
</dbReference>
<dbReference type="EC" id="7.6.2.2" evidence="3"/>
<evidence type="ECO:0000259" key="14">
    <source>
        <dbReference type="PROSITE" id="PS50893"/>
    </source>
</evidence>
<dbReference type="InterPro" id="IPR050173">
    <property type="entry name" value="ABC_transporter_C-like"/>
</dbReference>
<dbReference type="PANTHER" id="PTHR24223">
    <property type="entry name" value="ATP-BINDING CASSETTE SUB-FAMILY C"/>
    <property type="match status" value="1"/>
</dbReference>
<feature type="domain" description="ABC transmembrane type-1" evidence="15">
    <location>
        <begin position="73"/>
        <end position="309"/>
    </location>
</feature>
<keyword evidence="10 13" id="KW-1133">Transmembrane helix</keyword>
<reference evidence="16 17" key="1">
    <citation type="journal article" date="2011" name="Science">
        <title>The Selaginella genome identifies genetic changes associated with the evolution of vascular plants.</title>
        <authorList>
            <person name="Banks J.A."/>
            <person name="Nishiyama T."/>
            <person name="Hasebe M."/>
            <person name="Bowman J.L."/>
            <person name="Gribskov M."/>
            <person name="dePamphilis C."/>
            <person name="Albert V.A."/>
            <person name="Aono N."/>
            <person name="Aoyama T."/>
            <person name="Ambrose B.A."/>
            <person name="Ashton N.W."/>
            <person name="Axtell M.J."/>
            <person name="Barker E."/>
            <person name="Barker M.S."/>
            <person name="Bennetzen J.L."/>
            <person name="Bonawitz N.D."/>
            <person name="Chapple C."/>
            <person name="Cheng C."/>
            <person name="Correa L.G."/>
            <person name="Dacre M."/>
            <person name="DeBarry J."/>
            <person name="Dreyer I."/>
            <person name="Elias M."/>
            <person name="Engstrom E.M."/>
            <person name="Estelle M."/>
            <person name="Feng L."/>
            <person name="Finet C."/>
            <person name="Floyd S.K."/>
            <person name="Frommer W.B."/>
            <person name="Fujita T."/>
            <person name="Gramzow L."/>
            <person name="Gutensohn M."/>
            <person name="Harholt J."/>
            <person name="Hattori M."/>
            <person name="Heyl A."/>
            <person name="Hirai T."/>
            <person name="Hiwatashi Y."/>
            <person name="Ishikawa M."/>
            <person name="Iwata M."/>
            <person name="Karol K.G."/>
            <person name="Koehler B."/>
            <person name="Kolukisaoglu U."/>
            <person name="Kubo M."/>
            <person name="Kurata T."/>
            <person name="Lalonde S."/>
            <person name="Li K."/>
            <person name="Li Y."/>
            <person name="Litt A."/>
            <person name="Lyons E."/>
            <person name="Manning G."/>
            <person name="Maruyama T."/>
            <person name="Michael T.P."/>
            <person name="Mikami K."/>
            <person name="Miyazaki S."/>
            <person name="Morinaga S."/>
            <person name="Murata T."/>
            <person name="Mueller-Roeber B."/>
            <person name="Nelson D.R."/>
            <person name="Obara M."/>
            <person name="Oguri Y."/>
            <person name="Olmstead R.G."/>
            <person name="Onodera N."/>
            <person name="Petersen B.L."/>
            <person name="Pils B."/>
            <person name="Prigge M."/>
            <person name="Rensing S.A."/>
            <person name="Riano-Pachon D.M."/>
            <person name="Roberts A.W."/>
            <person name="Sato Y."/>
            <person name="Scheller H.V."/>
            <person name="Schulz B."/>
            <person name="Schulz C."/>
            <person name="Shakirov E.V."/>
            <person name="Shibagaki N."/>
            <person name="Shinohara N."/>
            <person name="Shippen D.E."/>
            <person name="Soerensen I."/>
            <person name="Sotooka R."/>
            <person name="Sugimoto N."/>
            <person name="Sugita M."/>
            <person name="Sumikawa N."/>
            <person name="Tanurdzic M."/>
            <person name="Theissen G."/>
            <person name="Ulvskov P."/>
            <person name="Wakazuki S."/>
            <person name="Weng J.K."/>
            <person name="Willats W.W."/>
            <person name="Wipf D."/>
            <person name="Wolf P.G."/>
            <person name="Yang L."/>
            <person name="Zimmer A.D."/>
            <person name="Zhu Q."/>
            <person name="Mitros T."/>
            <person name="Hellsten U."/>
            <person name="Loque D."/>
            <person name="Otillar R."/>
            <person name="Salamov A."/>
            <person name="Schmutz J."/>
            <person name="Shapiro H."/>
            <person name="Lindquist E."/>
            <person name="Lucas S."/>
            <person name="Rokhsar D."/>
            <person name="Grigoriev I.V."/>
        </authorList>
    </citation>
    <scope>NUCLEOTIDE SEQUENCE [LARGE SCALE GENOMIC DNA]</scope>
</reference>
<evidence type="ECO:0000256" key="2">
    <source>
        <dbReference type="ARBA" id="ARBA00009726"/>
    </source>
</evidence>
<dbReference type="GO" id="GO:0005524">
    <property type="term" value="F:ATP binding"/>
    <property type="evidence" value="ECO:0007669"/>
    <property type="project" value="UniProtKB-KW"/>
</dbReference>
<evidence type="ECO:0000313" key="16">
    <source>
        <dbReference type="EMBL" id="EFJ21806.1"/>
    </source>
</evidence>
<dbReference type="SUPFAM" id="SSF90123">
    <property type="entry name" value="ABC transporter transmembrane region"/>
    <property type="match status" value="2"/>
</dbReference>
<dbReference type="FunFam" id="3.40.50.300:FF:000163">
    <property type="entry name" value="Multidrug resistance-associated protein member 4"/>
    <property type="match status" value="1"/>
</dbReference>
<comment type="catalytic activity">
    <reaction evidence="12">
        <text>ATP + H2O + xenobioticSide 1 = ADP + phosphate + xenobioticSide 2.</text>
        <dbReference type="EC" id="7.6.2.2"/>
    </reaction>
</comment>
<feature type="domain" description="ABC transmembrane type-1" evidence="15">
    <location>
        <begin position="636"/>
        <end position="909"/>
    </location>
</feature>
<organism evidence="17">
    <name type="scientific">Selaginella moellendorffii</name>
    <name type="common">Spikemoss</name>
    <dbReference type="NCBI Taxonomy" id="88036"/>
    <lineage>
        <taxon>Eukaryota</taxon>
        <taxon>Viridiplantae</taxon>
        <taxon>Streptophyta</taxon>
        <taxon>Embryophyta</taxon>
        <taxon>Tracheophyta</taxon>
        <taxon>Lycopodiopsida</taxon>
        <taxon>Selaginellales</taxon>
        <taxon>Selaginellaceae</taxon>
        <taxon>Selaginella</taxon>
    </lineage>
</organism>
<feature type="transmembrane region" description="Helical" evidence="13">
    <location>
        <begin position="844"/>
        <end position="867"/>
    </location>
</feature>
<evidence type="ECO:0000256" key="5">
    <source>
        <dbReference type="ARBA" id="ARBA00022692"/>
    </source>
</evidence>
<dbReference type="PROSITE" id="PS50929">
    <property type="entry name" value="ABC_TM1F"/>
    <property type="match status" value="2"/>
</dbReference>
<feature type="transmembrane region" description="Helical" evidence="13">
    <location>
        <begin position="287"/>
        <end position="312"/>
    </location>
</feature>
<sequence>MNAGSGKQLCQDDLFPLPGDLDPEVCRDRLWEACLESENKSLFWAIFRSYGWSFFFIGLLKVVNDCLSFSGPLFLNAIMKGFMGTHYSFLVARLRLKLKAGLTTIVYRKALSIRVAQRNSFSTGEIQTLMSVDADRTINLFSSVHDLWSLPLQIVVALCMLYMQVKYSFLAGLAVVILLIPVNRWIAVKIGEANTFMMAQKDERIRRTSELLTHIWTVKMYAWETFFAHKIRTVRNEEMKHLSTRKYLDALCVYFWACTPTLFSVLTFGLFTFLGHTLDAATVFTSLALFNILISPLNSFPWVITGIVEAWVSIQRLQRFLSSPDSSQTFSRTTPEMDRNTALKVSEMDFSWSSSLPTLKRISLDIPKGSLVVVLGQVGSGKSSLLHAILNEMNCERDSVYVSGSTAFVSQTPWIRSGSLRENILFGRLYVEDRYDQVVRACSLDFDVELMHKKDLSEIGERGCNLSGGQKARLALARAIYQDCDIYLLDDPLSAVDPHVAAWLMHHAIQGPLLRDKTRVLCTHHHQAASLADIVVLVENGHAKCITSTPCKHLNSDNNQSEIEVDTEVTPYEDRTLCGNDREAKSFSLVEEEARDHGRVKATVYRTYAVFTGCSILAITVASTSLMQATKNGNDWWLAHWVDKTSSNDHHHSVKFYLKILFVIGGLNSLFTLLRAFSFACGGLRAAFQVHETLLNNILRASILFFEKNPVGRILNRFSSDLYTIDDSLPFIANILLAHCFSLLGILIVLCLVQVSFRLWEIVVLLIPLGFIYFRIQRFYRETSRELRRLDSVSRSPIYASFSEALDGASTIRAFQRQDMFLAQNVTFVEANQRASFSEIAASLWLSIRLQIMAAFLVFFVSMMAVLSRDKDLLINSTTAGLIGLALSYAAPVISLLNNLLTAFSETEKEMVSVERVQQYLMIDIEVPEKGDNQELEDVHLPENWPENGEVEFENVKLVYRPELPPALSNISFKIAAGEKVGIAGRTGAGKSSILCALFRLRPISFGRIIIDGFDISKLILHQLRESLSVVPQSPFLFEGTVRENLDPTGQASDCVLWEMIAKCHLKPAVESAGLDTQVRECGESFSVGQRQLLCLARSLLKRSRILCLDECTANVDPETTRLLKRTIAHECQDVTVVTIAHRLSTISDLQRVLVLDRGRLVEQGDPQALLRDKGSKFNSLAEAVK</sequence>
<feature type="transmembrane region" description="Helical" evidence="13">
    <location>
        <begin position="759"/>
        <end position="776"/>
    </location>
</feature>
<dbReference type="OMA" id="PYAWPSQ"/>
<dbReference type="PROSITE" id="PS50893">
    <property type="entry name" value="ABC_TRANSPORTER_2"/>
    <property type="match status" value="2"/>
</dbReference>
<keyword evidence="8" id="KW-0067">ATP-binding</keyword>
<dbReference type="AlphaFoldDB" id="D8S194"/>
<feature type="domain" description="ABC transporter" evidence="14">
    <location>
        <begin position="951"/>
        <end position="1183"/>
    </location>
</feature>
<evidence type="ECO:0000256" key="6">
    <source>
        <dbReference type="ARBA" id="ARBA00022737"/>
    </source>
</evidence>
<dbReference type="CDD" id="cd18598">
    <property type="entry name" value="ABC_6TM_MRP7_D1_like"/>
    <property type="match status" value="1"/>
</dbReference>
<keyword evidence="5 13" id="KW-0812">Transmembrane</keyword>
<evidence type="ECO:0000256" key="10">
    <source>
        <dbReference type="ARBA" id="ARBA00022989"/>
    </source>
</evidence>
<feature type="transmembrane region" description="Helical" evidence="13">
    <location>
        <begin position="169"/>
        <end position="188"/>
    </location>
</feature>
<dbReference type="InParanoid" id="D8S194"/>
<feature type="transmembrane region" description="Helical" evidence="13">
    <location>
        <begin position="731"/>
        <end position="753"/>
    </location>
</feature>
<dbReference type="CDD" id="cd03250">
    <property type="entry name" value="ABCC_MRP_domain1"/>
    <property type="match status" value="1"/>
</dbReference>
<dbReference type="InterPro" id="IPR003439">
    <property type="entry name" value="ABC_transporter-like_ATP-bd"/>
</dbReference>
<evidence type="ECO:0000259" key="15">
    <source>
        <dbReference type="PROSITE" id="PS50929"/>
    </source>
</evidence>
<feature type="transmembrane region" description="Helical" evidence="13">
    <location>
        <begin position="879"/>
        <end position="901"/>
    </location>
</feature>
<dbReference type="Pfam" id="PF00005">
    <property type="entry name" value="ABC_tran"/>
    <property type="match status" value="2"/>
</dbReference>
<accession>D8S194</accession>
<dbReference type="FunCoup" id="D8S194">
    <property type="interactions" value="2438"/>
</dbReference>
<evidence type="ECO:0000256" key="3">
    <source>
        <dbReference type="ARBA" id="ARBA00012191"/>
    </source>
</evidence>
<evidence type="ECO:0000256" key="11">
    <source>
        <dbReference type="ARBA" id="ARBA00023136"/>
    </source>
</evidence>
<dbReference type="SMART" id="SM00382">
    <property type="entry name" value="AAA"/>
    <property type="match status" value="2"/>
</dbReference>
<dbReference type="InterPro" id="IPR027417">
    <property type="entry name" value="P-loop_NTPase"/>
</dbReference>
<dbReference type="EMBL" id="GL377598">
    <property type="protein sequence ID" value="EFJ21806.1"/>
    <property type="molecule type" value="Genomic_DNA"/>
</dbReference>
<protein>
    <recommendedName>
        <fullName evidence="3">ABC-type xenobiotic transporter</fullName>
        <ecNumber evidence="3">7.6.2.2</ecNumber>
    </recommendedName>
</protein>
<dbReference type="PANTHER" id="PTHR24223:SF330">
    <property type="entry name" value="ATP-BINDING CASSETTE SUB-FAMILY C MEMBER 10"/>
    <property type="match status" value="1"/>
</dbReference>